<gene>
    <name evidence="8" type="ORF">SAMN05192589_110108</name>
</gene>
<dbReference type="InterPro" id="IPR011032">
    <property type="entry name" value="GroES-like_sf"/>
</dbReference>
<evidence type="ECO:0000256" key="4">
    <source>
        <dbReference type="ARBA" id="ARBA00023002"/>
    </source>
</evidence>
<comment type="similarity">
    <text evidence="5">Belongs to the zinc-containing alcohol dehydrogenase family.</text>
</comment>
<dbReference type="Proteomes" id="UP000198781">
    <property type="component" value="Unassembled WGS sequence"/>
</dbReference>
<dbReference type="InterPro" id="IPR013149">
    <property type="entry name" value="ADH-like_C"/>
</dbReference>
<dbReference type="Pfam" id="PF00107">
    <property type="entry name" value="ADH_zinc_N"/>
    <property type="match status" value="1"/>
</dbReference>
<dbReference type="OrthoDB" id="9773078at2"/>
<accession>A0A1G6YLT7</accession>
<dbReference type="PANTHER" id="PTHR42813">
    <property type="entry name" value="ZINC-TYPE ALCOHOL DEHYDROGENASE-LIKE"/>
    <property type="match status" value="1"/>
</dbReference>
<evidence type="ECO:0000313" key="8">
    <source>
        <dbReference type="EMBL" id="SDD91474.1"/>
    </source>
</evidence>
<organism evidence="8 9">
    <name type="scientific">Paracidovorax valerianellae</name>
    <dbReference type="NCBI Taxonomy" id="187868"/>
    <lineage>
        <taxon>Bacteria</taxon>
        <taxon>Pseudomonadati</taxon>
        <taxon>Pseudomonadota</taxon>
        <taxon>Betaproteobacteria</taxon>
        <taxon>Burkholderiales</taxon>
        <taxon>Comamonadaceae</taxon>
        <taxon>Paracidovorax</taxon>
    </lineage>
</organism>
<feature type="domain" description="Alcohol dehydrogenase-like C-terminal" evidence="6">
    <location>
        <begin position="188"/>
        <end position="264"/>
    </location>
</feature>
<evidence type="ECO:0000313" key="9">
    <source>
        <dbReference type="Proteomes" id="UP000198781"/>
    </source>
</evidence>
<dbReference type="STRING" id="187868.SAMN05192589_110108"/>
<evidence type="ECO:0000259" key="6">
    <source>
        <dbReference type="Pfam" id="PF00107"/>
    </source>
</evidence>
<dbReference type="EMBL" id="FMZC01000010">
    <property type="protein sequence ID" value="SDD91474.1"/>
    <property type="molecule type" value="Genomic_DNA"/>
</dbReference>
<feature type="domain" description="Alcohol dehydrogenase-like N-terminal" evidence="7">
    <location>
        <begin position="25"/>
        <end position="143"/>
    </location>
</feature>
<name>A0A1G6YLT7_9BURK</name>
<dbReference type="PANTHER" id="PTHR42813:SF2">
    <property type="entry name" value="DEHYDROGENASE, ZINC-CONTAINING, PUTATIVE (AFU_ORTHOLOGUE AFUA_2G02810)-RELATED"/>
    <property type="match status" value="1"/>
</dbReference>
<dbReference type="Gene3D" id="3.90.180.10">
    <property type="entry name" value="Medium-chain alcohol dehydrogenases, catalytic domain"/>
    <property type="match status" value="1"/>
</dbReference>
<keyword evidence="4" id="KW-0560">Oxidoreductase</keyword>
<dbReference type="GO" id="GO:0016491">
    <property type="term" value="F:oxidoreductase activity"/>
    <property type="evidence" value="ECO:0007669"/>
    <property type="project" value="UniProtKB-KW"/>
</dbReference>
<evidence type="ECO:0000259" key="7">
    <source>
        <dbReference type="Pfam" id="PF08240"/>
    </source>
</evidence>
<dbReference type="AlphaFoldDB" id="A0A1G6YLT7"/>
<evidence type="ECO:0000256" key="1">
    <source>
        <dbReference type="ARBA" id="ARBA00001947"/>
    </source>
</evidence>
<reference evidence="8" key="1">
    <citation type="submission" date="2016-10" db="EMBL/GenBank/DDBJ databases">
        <authorList>
            <person name="de Groot N.N."/>
        </authorList>
    </citation>
    <scope>NUCLEOTIDE SEQUENCE [LARGE SCALE GENOMIC DNA]</scope>
    <source>
        <strain evidence="8">DSM 16619</strain>
    </source>
</reference>
<evidence type="ECO:0000256" key="3">
    <source>
        <dbReference type="ARBA" id="ARBA00022833"/>
    </source>
</evidence>
<protein>
    <submittedName>
        <fullName evidence="8">Threonine dehydrogenase</fullName>
    </submittedName>
</protein>
<keyword evidence="2 5" id="KW-0479">Metal-binding</keyword>
<sequence>MLAMEYRGPYRIRTSHKQEPQIEHPGDAIVRVTRACICGSDLHLYHGLVPDTRVGTTFGHEFTGTVVEVGSAVQHLKVGQKVLVPFNVFCGSCYFCQKELYGNCHNTNPEATAVGGIYGYSHTAGGYDGGQAEYVRVPMADVGPTVIPEGLDEDDAVLLTDALPTGYQAAEMGDIREGDTVVVFGAGPIGIFAAKSAWLMGAGRVIVVDHVEYRLDFVREYAQCEVINFKDVGDMAIHIKKMTDGLGADVCIDCVGCEAAGNFAQTLLGVKLKLQAGAATVLHWCINCVRKGGNVSIVGVYGPTFNAVPIGNALNKGLTLRMNQASVKRHLPRLIEHIQAGRIEPRRIITHRVPLEHVADAYHIFSSKLDNCIKTVLVPQGSYQ</sequence>
<dbReference type="Gene3D" id="3.40.50.720">
    <property type="entry name" value="NAD(P)-binding Rossmann-like Domain"/>
    <property type="match status" value="1"/>
</dbReference>
<dbReference type="PROSITE" id="PS00059">
    <property type="entry name" value="ADH_ZINC"/>
    <property type="match status" value="1"/>
</dbReference>
<dbReference type="SUPFAM" id="SSF51735">
    <property type="entry name" value="NAD(P)-binding Rossmann-fold domains"/>
    <property type="match status" value="1"/>
</dbReference>
<comment type="cofactor">
    <cofactor evidence="1 5">
        <name>Zn(2+)</name>
        <dbReference type="ChEBI" id="CHEBI:29105"/>
    </cofactor>
</comment>
<dbReference type="InterPro" id="IPR036291">
    <property type="entry name" value="NAD(P)-bd_dom_sf"/>
</dbReference>
<dbReference type="Pfam" id="PF08240">
    <property type="entry name" value="ADH_N"/>
    <property type="match status" value="1"/>
</dbReference>
<keyword evidence="9" id="KW-1185">Reference proteome</keyword>
<dbReference type="InterPro" id="IPR013154">
    <property type="entry name" value="ADH-like_N"/>
</dbReference>
<evidence type="ECO:0000256" key="5">
    <source>
        <dbReference type="RuleBase" id="RU361277"/>
    </source>
</evidence>
<dbReference type="SUPFAM" id="SSF50129">
    <property type="entry name" value="GroES-like"/>
    <property type="match status" value="1"/>
</dbReference>
<keyword evidence="3 5" id="KW-0862">Zinc</keyword>
<dbReference type="CDD" id="cd08283">
    <property type="entry name" value="FDH_like_1"/>
    <property type="match status" value="1"/>
</dbReference>
<dbReference type="InterPro" id="IPR002328">
    <property type="entry name" value="ADH_Zn_CS"/>
</dbReference>
<dbReference type="GO" id="GO:0008270">
    <property type="term" value="F:zinc ion binding"/>
    <property type="evidence" value="ECO:0007669"/>
    <property type="project" value="InterPro"/>
</dbReference>
<proteinExistence type="inferred from homology"/>
<dbReference type="RefSeq" id="WP_092744710.1">
    <property type="nucleotide sequence ID" value="NZ_FMZC01000010.1"/>
</dbReference>
<evidence type="ECO:0000256" key="2">
    <source>
        <dbReference type="ARBA" id="ARBA00022723"/>
    </source>
</evidence>